<dbReference type="RefSeq" id="WP_074835243.1">
    <property type="nucleotide sequence ID" value="NZ_FNYY01000002.1"/>
</dbReference>
<gene>
    <name evidence="5" type="ORF">SAMN04487940_102342</name>
</gene>
<dbReference type="Proteomes" id="UP000182932">
    <property type="component" value="Unassembled WGS sequence"/>
</dbReference>
<organism evidence="5 6">
    <name type="scientific">Marinovum algicola</name>
    <dbReference type="NCBI Taxonomy" id="42444"/>
    <lineage>
        <taxon>Bacteria</taxon>
        <taxon>Pseudomonadati</taxon>
        <taxon>Pseudomonadota</taxon>
        <taxon>Alphaproteobacteria</taxon>
        <taxon>Rhodobacterales</taxon>
        <taxon>Roseobacteraceae</taxon>
        <taxon>Marinovum</taxon>
    </lineage>
</organism>
<dbReference type="GeneID" id="80817200"/>
<evidence type="ECO:0000256" key="1">
    <source>
        <dbReference type="ARBA" id="ARBA00022729"/>
    </source>
</evidence>
<proteinExistence type="predicted"/>
<evidence type="ECO:0000313" key="5">
    <source>
        <dbReference type="EMBL" id="SEI90709.1"/>
    </source>
</evidence>
<keyword evidence="2" id="KW-0677">Repeat</keyword>
<comment type="caution">
    <text evidence="5">The sequence shown here is derived from an EMBL/GenBank/DDBJ whole genome shotgun (WGS) entry which is preliminary data.</text>
</comment>
<dbReference type="Pfam" id="PF01436">
    <property type="entry name" value="NHL"/>
    <property type="match status" value="1"/>
</dbReference>
<evidence type="ECO:0000256" key="2">
    <source>
        <dbReference type="ARBA" id="ARBA00022737"/>
    </source>
</evidence>
<reference evidence="5 6" key="1">
    <citation type="submission" date="2016-10" db="EMBL/GenBank/DDBJ databases">
        <authorList>
            <person name="Varghese N."/>
            <person name="Submissions S."/>
        </authorList>
    </citation>
    <scope>NUCLEOTIDE SEQUENCE [LARGE SCALE GENOMIC DNA]</scope>
    <source>
        <strain evidence="5 6">FF3</strain>
    </source>
</reference>
<dbReference type="Gene3D" id="2.120.10.30">
    <property type="entry name" value="TolB, C-terminal domain"/>
    <property type="match status" value="1"/>
</dbReference>
<keyword evidence="3" id="KW-0325">Glycoprotein</keyword>
<dbReference type="InterPro" id="IPR011042">
    <property type="entry name" value="6-blade_b-propeller_TolB-like"/>
</dbReference>
<evidence type="ECO:0000313" key="6">
    <source>
        <dbReference type="Proteomes" id="UP000182932"/>
    </source>
</evidence>
<dbReference type="AlphaFoldDB" id="A0A975W7S5"/>
<name>A0A975W7S5_9RHOB</name>
<evidence type="ECO:0000256" key="3">
    <source>
        <dbReference type="ARBA" id="ARBA00023180"/>
    </source>
</evidence>
<evidence type="ECO:0000256" key="4">
    <source>
        <dbReference type="PROSITE-ProRule" id="PRU00504"/>
    </source>
</evidence>
<keyword evidence="6" id="KW-1185">Reference proteome</keyword>
<accession>A0A975W7S5</accession>
<dbReference type="PANTHER" id="PTHR10680">
    <property type="entry name" value="PEPTIDYL-GLYCINE ALPHA-AMIDATING MONOOXYGENASE"/>
    <property type="match status" value="1"/>
</dbReference>
<dbReference type="EMBL" id="FNYY01000002">
    <property type="protein sequence ID" value="SEI90709.1"/>
    <property type="molecule type" value="Genomic_DNA"/>
</dbReference>
<keyword evidence="1" id="KW-0732">Signal</keyword>
<protein>
    <submittedName>
        <fullName evidence="5">NHL repeat-containing protein</fullName>
    </submittedName>
</protein>
<dbReference type="SUPFAM" id="SSF101898">
    <property type="entry name" value="NHL repeat"/>
    <property type="match status" value="1"/>
</dbReference>
<feature type="repeat" description="NHL" evidence="4">
    <location>
        <begin position="151"/>
        <end position="194"/>
    </location>
</feature>
<dbReference type="PANTHER" id="PTHR10680:SF14">
    <property type="entry name" value="PEPTIDYL-GLYCINE ALPHA-AMIDATING MONOOXYGENASE"/>
    <property type="match status" value="1"/>
</dbReference>
<dbReference type="GO" id="GO:0005576">
    <property type="term" value="C:extracellular region"/>
    <property type="evidence" value="ECO:0007669"/>
    <property type="project" value="TreeGrafter"/>
</dbReference>
<dbReference type="InterPro" id="IPR001258">
    <property type="entry name" value="NHL_repeat"/>
</dbReference>
<dbReference type="PROSITE" id="PS51125">
    <property type="entry name" value="NHL"/>
    <property type="match status" value="1"/>
</dbReference>
<sequence>MTPRPPAFVALGARRYRVAHVPLEGVTDLAVTGGRIVVLRRRIPELVELAFDGTILAERDLSDFVCGHGLRALGGAAAGVLAATDMDGHKIALLGPDLHTREQLHCDARPGLGRPFNHPCDCAEGPDGRLYVADGYGNSAVHVFAPDRTHLASFGQPGHGAGDFSTPHSLLFDGQGRLCVADRENNRVQRFDAEGRYIDEIGGLHKPMALALMPDGTLLVTDQTPRLSGYDAAGRLTGRCRTFSTYGHGLAVCEDGTVVIAEMAPDRVTFLRPVAG</sequence>